<sequence length="526" mass="53384">MTTQTRASGTDGGALRAGTIAAALFAVCLAQIGLAMPATLNGTFQSVFNPSGSELTWISDCSLLPITVMELTFGVLGDLFGRKRLLMGGAFLLAVGELVSGIAPASNVHVLWVGQIIAGLGCAALFPTTLAMLVGGERSHAKRAKMIAVWAAILSTGNFLAPLLSGITATYFSWRDAFFVVLILALGDMVVTGFAAQDSRSPQGRSLDPAGQTTIGLGLFALLFGVIQGTGDGWGNTMVVAAFIVSAVMLVAFVIIELRVPNPLLRVDLFKNRNFALAAGVTVVGMFAFLGTAYAISIRMGPIQGQSSIRTAVAFLLLSGIALPLLPVTHKLMATLAPRWVLGLGFLLMAAGDIWAGQLPIDDATLTSIIVPMGLVGIGFAFAVSAVTATVVETVPHSLAGMASATTSMLRDFGFTLGPAVIGAIATAKATNLLTSGLAGANLSAADSGKAHGILSGGGPIAVLHADSNTTVAGIAHSSLGTAYGLGFTVAGIAALVCAVVAVTLLRGSAEEVAEEFDAATAPAAA</sequence>
<feature type="transmembrane region" description="Helical" evidence="7">
    <location>
        <begin position="275"/>
        <end position="296"/>
    </location>
</feature>
<dbReference type="GO" id="GO:0022857">
    <property type="term" value="F:transmembrane transporter activity"/>
    <property type="evidence" value="ECO:0007669"/>
    <property type="project" value="InterPro"/>
</dbReference>
<proteinExistence type="predicted"/>
<evidence type="ECO:0000313" key="10">
    <source>
        <dbReference type="Proteomes" id="UP000676325"/>
    </source>
</evidence>
<evidence type="ECO:0000313" key="9">
    <source>
        <dbReference type="EMBL" id="MBR7827340.1"/>
    </source>
</evidence>
<keyword evidence="3" id="KW-1003">Cell membrane</keyword>
<dbReference type="AlphaFoldDB" id="A0A941IGF2"/>
<dbReference type="Proteomes" id="UP000676325">
    <property type="component" value="Unassembled WGS sequence"/>
</dbReference>
<feature type="transmembrane region" description="Helical" evidence="7">
    <location>
        <begin position="308"/>
        <end position="328"/>
    </location>
</feature>
<dbReference type="EMBL" id="JAGSOH010000032">
    <property type="protein sequence ID" value="MBR7827340.1"/>
    <property type="molecule type" value="Genomic_DNA"/>
</dbReference>
<organism evidence="9 10">
    <name type="scientific">Actinospica acidithermotolerans</name>
    <dbReference type="NCBI Taxonomy" id="2828514"/>
    <lineage>
        <taxon>Bacteria</taxon>
        <taxon>Bacillati</taxon>
        <taxon>Actinomycetota</taxon>
        <taxon>Actinomycetes</taxon>
        <taxon>Catenulisporales</taxon>
        <taxon>Actinospicaceae</taxon>
        <taxon>Actinospica</taxon>
    </lineage>
</organism>
<dbReference type="PANTHER" id="PTHR42718:SF46">
    <property type="entry name" value="BLR6921 PROTEIN"/>
    <property type="match status" value="1"/>
</dbReference>
<dbReference type="InterPro" id="IPR020846">
    <property type="entry name" value="MFS_dom"/>
</dbReference>
<dbReference type="SUPFAM" id="SSF103473">
    <property type="entry name" value="MFS general substrate transporter"/>
    <property type="match status" value="1"/>
</dbReference>
<comment type="subcellular location">
    <subcellularLocation>
        <location evidence="1">Cell membrane</location>
        <topology evidence="1">Multi-pass membrane protein</topology>
    </subcellularLocation>
</comment>
<feature type="transmembrane region" description="Helical" evidence="7">
    <location>
        <begin position="147"/>
        <end position="171"/>
    </location>
</feature>
<keyword evidence="2" id="KW-0813">Transport</keyword>
<dbReference type="Pfam" id="PF07690">
    <property type="entry name" value="MFS_1"/>
    <property type="match status" value="1"/>
</dbReference>
<feature type="transmembrane region" description="Helical" evidence="7">
    <location>
        <begin position="233"/>
        <end position="255"/>
    </location>
</feature>
<feature type="transmembrane region" description="Helical" evidence="7">
    <location>
        <begin position="85"/>
        <end position="106"/>
    </location>
</feature>
<dbReference type="PROSITE" id="PS50850">
    <property type="entry name" value="MFS"/>
    <property type="match status" value="1"/>
</dbReference>
<keyword evidence="5 7" id="KW-1133">Transmembrane helix</keyword>
<dbReference type="PANTHER" id="PTHR42718">
    <property type="entry name" value="MAJOR FACILITATOR SUPERFAMILY MULTIDRUG TRANSPORTER MFSC"/>
    <property type="match status" value="1"/>
</dbReference>
<feature type="transmembrane region" description="Helical" evidence="7">
    <location>
        <begin position="55"/>
        <end position="73"/>
    </location>
</feature>
<feature type="transmembrane region" description="Helical" evidence="7">
    <location>
        <begin position="209"/>
        <end position="227"/>
    </location>
</feature>
<dbReference type="GO" id="GO:0005886">
    <property type="term" value="C:plasma membrane"/>
    <property type="evidence" value="ECO:0007669"/>
    <property type="project" value="UniProtKB-SubCell"/>
</dbReference>
<dbReference type="Gene3D" id="1.20.1250.20">
    <property type="entry name" value="MFS general substrate transporter like domains"/>
    <property type="match status" value="2"/>
</dbReference>
<feature type="transmembrane region" description="Helical" evidence="7">
    <location>
        <begin position="12"/>
        <end position="35"/>
    </location>
</feature>
<evidence type="ECO:0000256" key="3">
    <source>
        <dbReference type="ARBA" id="ARBA00022475"/>
    </source>
</evidence>
<feature type="transmembrane region" description="Helical" evidence="7">
    <location>
        <begin position="369"/>
        <end position="392"/>
    </location>
</feature>
<evidence type="ECO:0000256" key="5">
    <source>
        <dbReference type="ARBA" id="ARBA00022989"/>
    </source>
</evidence>
<gene>
    <name evidence="9" type="ORF">KDK95_13565</name>
</gene>
<comment type="caution">
    <text evidence="9">The sequence shown here is derived from an EMBL/GenBank/DDBJ whole genome shotgun (WGS) entry which is preliminary data.</text>
</comment>
<evidence type="ECO:0000256" key="2">
    <source>
        <dbReference type="ARBA" id="ARBA00022448"/>
    </source>
</evidence>
<protein>
    <submittedName>
        <fullName evidence="9">MFS transporter</fullName>
    </submittedName>
</protein>
<dbReference type="InterPro" id="IPR011701">
    <property type="entry name" value="MFS"/>
</dbReference>
<feature type="transmembrane region" description="Helical" evidence="7">
    <location>
        <begin position="413"/>
        <end position="434"/>
    </location>
</feature>
<dbReference type="RefSeq" id="WP_212518485.1">
    <property type="nucleotide sequence ID" value="NZ_JAGSOH010000032.1"/>
</dbReference>
<feature type="transmembrane region" description="Helical" evidence="7">
    <location>
        <begin position="340"/>
        <end position="357"/>
    </location>
</feature>
<keyword evidence="6 7" id="KW-0472">Membrane</keyword>
<dbReference type="InterPro" id="IPR036259">
    <property type="entry name" value="MFS_trans_sf"/>
</dbReference>
<evidence type="ECO:0000256" key="4">
    <source>
        <dbReference type="ARBA" id="ARBA00022692"/>
    </source>
</evidence>
<evidence type="ECO:0000256" key="1">
    <source>
        <dbReference type="ARBA" id="ARBA00004651"/>
    </source>
</evidence>
<evidence type="ECO:0000256" key="6">
    <source>
        <dbReference type="ARBA" id="ARBA00023136"/>
    </source>
</evidence>
<reference evidence="9" key="1">
    <citation type="submission" date="2021-04" db="EMBL/GenBank/DDBJ databases">
        <title>Genome based classification of Actinospica acidithermotolerans sp. nov., an actinobacterium isolated from an Indonesian hot spring.</title>
        <authorList>
            <person name="Kusuma A.B."/>
            <person name="Putra K.E."/>
            <person name="Nafisah S."/>
            <person name="Loh J."/>
            <person name="Nouioui I."/>
            <person name="Goodfellow M."/>
        </authorList>
    </citation>
    <scope>NUCLEOTIDE SEQUENCE</scope>
    <source>
        <strain evidence="9">MGRD01-02</strain>
    </source>
</reference>
<keyword evidence="4 7" id="KW-0812">Transmembrane</keyword>
<feature type="domain" description="Major facilitator superfamily (MFS) profile" evidence="8">
    <location>
        <begin position="19"/>
        <end position="510"/>
    </location>
</feature>
<evidence type="ECO:0000256" key="7">
    <source>
        <dbReference type="SAM" id="Phobius"/>
    </source>
</evidence>
<keyword evidence="10" id="KW-1185">Reference proteome</keyword>
<feature type="transmembrane region" description="Helical" evidence="7">
    <location>
        <begin position="483"/>
        <end position="506"/>
    </location>
</feature>
<evidence type="ECO:0000259" key="8">
    <source>
        <dbReference type="PROSITE" id="PS50850"/>
    </source>
</evidence>
<name>A0A941IGF2_9ACTN</name>
<feature type="transmembrane region" description="Helical" evidence="7">
    <location>
        <begin position="112"/>
        <end position="135"/>
    </location>
</feature>
<feature type="transmembrane region" description="Helical" evidence="7">
    <location>
        <begin position="177"/>
        <end position="197"/>
    </location>
</feature>
<accession>A0A941IGF2</accession>